<dbReference type="EMBL" id="FOHZ01000008">
    <property type="protein sequence ID" value="SET38130.1"/>
    <property type="molecule type" value="Genomic_DNA"/>
</dbReference>
<dbReference type="Gene3D" id="1.20.1050.10">
    <property type="match status" value="1"/>
</dbReference>
<dbReference type="InterPro" id="IPR040079">
    <property type="entry name" value="Glutathione_S-Trfase"/>
</dbReference>
<dbReference type="SFLD" id="SFLDG01148">
    <property type="entry name" value="Xi_(cytGST)"/>
    <property type="match status" value="1"/>
</dbReference>
<dbReference type="SUPFAM" id="SSF52833">
    <property type="entry name" value="Thioredoxin-like"/>
    <property type="match status" value="1"/>
</dbReference>
<dbReference type="InterPro" id="IPR036249">
    <property type="entry name" value="Thioredoxin-like_sf"/>
</dbReference>
<name>A0A1I0DZE1_9GAMM</name>
<dbReference type="FunFam" id="3.40.30.10:FF:000058">
    <property type="entry name" value="Glutathione S-transferase, omega"/>
    <property type="match status" value="1"/>
</dbReference>
<dbReference type="InterPro" id="IPR016639">
    <property type="entry name" value="GST_Omega/GSH"/>
</dbReference>
<protein>
    <submittedName>
        <fullName evidence="5">Putative glutathione S-transferase</fullName>
    </submittedName>
</protein>
<dbReference type="STRING" id="430453.SAMN04487962_108131"/>
<keyword evidence="5" id="KW-0808">Transferase</keyword>
<feature type="binding site" evidence="2">
    <location>
        <position position="96"/>
    </location>
    <ligand>
        <name>glutathione</name>
        <dbReference type="ChEBI" id="CHEBI:57925"/>
    </ligand>
</feature>
<dbReference type="InterPro" id="IPR047047">
    <property type="entry name" value="GST_Omega-like_C"/>
</dbReference>
<dbReference type="Pfam" id="PF13410">
    <property type="entry name" value="GST_C_2"/>
    <property type="match status" value="1"/>
</dbReference>
<evidence type="ECO:0000256" key="3">
    <source>
        <dbReference type="PIRSR" id="PIRSR015753-3"/>
    </source>
</evidence>
<dbReference type="Gene3D" id="3.40.30.10">
    <property type="entry name" value="Glutaredoxin"/>
    <property type="match status" value="1"/>
</dbReference>
<gene>
    <name evidence="5" type="ORF">SAMN04487962_108131</name>
</gene>
<feature type="binding site" evidence="2">
    <location>
        <begin position="129"/>
        <end position="132"/>
    </location>
    <ligand>
        <name>glutathione</name>
        <dbReference type="ChEBI" id="CHEBI:57925"/>
    </ligand>
</feature>
<dbReference type="GO" id="GO:0004364">
    <property type="term" value="F:glutathione transferase activity"/>
    <property type="evidence" value="ECO:0007669"/>
    <property type="project" value="InterPro"/>
</dbReference>
<dbReference type="SFLD" id="SFLDS00019">
    <property type="entry name" value="Glutathione_Transferase_(cytos"/>
    <property type="match status" value="1"/>
</dbReference>
<keyword evidence="6" id="KW-1185">Reference proteome</keyword>
<dbReference type="PANTHER" id="PTHR32419:SF6">
    <property type="entry name" value="GLUTATHIONE S-TRANSFERASE OMEGA-LIKE 1-RELATED"/>
    <property type="match status" value="1"/>
</dbReference>
<dbReference type="InterPro" id="IPR004045">
    <property type="entry name" value="Glutathione_S-Trfase_N"/>
</dbReference>
<evidence type="ECO:0000259" key="4">
    <source>
        <dbReference type="PROSITE" id="PS50405"/>
    </source>
</evidence>
<proteinExistence type="predicted"/>
<dbReference type="PIRSF" id="PIRSF015753">
    <property type="entry name" value="GST"/>
    <property type="match status" value="1"/>
</dbReference>
<dbReference type="OrthoDB" id="9769158at2"/>
<dbReference type="AlphaFoldDB" id="A0A1I0DZE1"/>
<reference evidence="6" key="1">
    <citation type="submission" date="2016-10" db="EMBL/GenBank/DDBJ databases">
        <authorList>
            <person name="Varghese N."/>
            <person name="Submissions S."/>
        </authorList>
    </citation>
    <scope>NUCLEOTIDE SEQUENCE [LARGE SCALE GENOMIC DNA]</scope>
    <source>
        <strain evidence="6">CGMCC 1.6489</strain>
    </source>
</reference>
<accession>A0A1I0DZE1</accession>
<dbReference type="SFLD" id="SFLDG01206">
    <property type="entry name" value="Xi.1"/>
    <property type="match status" value="1"/>
</dbReference>
<dbReference type="PANTHER" id="PTHR32419">
    <property type="entry name" value="GLUTATHIONYL-HYDROQUINONE REDUCTASE"/>
    <property type="match status" value="1"/>
</dbReference>
<dbReference type="InterPro" id="IPR036282">
    <property type="entry name" value="Glutathione-S-Trfase_C_sf"/>
</dbReference>
<dbReference type="Proteomes" id="UP000198762">
    <property type="component" value="Unassembled WGS sequence"/>
</dbReference>
<feature type="site" description="Lowers pKa of active site Cys" evidence="3">
    <location>
        <position position="254"/>
    </location>
</feature>
<dbReference type="CDD" id="cd03190">
    <property type="entry name" value="GST_C_Omega_like"/>
    <property type="match status" value="1"/>
</dbReference>
<evidence type="ECO:0000313" key="6">
    <source>
        <dbReference type="Proteomes" id="UP000198762"/>
    </source>
</evidence>
<dbReference type="InterPro" id="IPR010987">
    <property type="entry name" value="Glutathione-S-Trfase_C-like"/>
</dbReference>
<dbReference type="RefSeq" id="WP_091851369.1">
    <property type="nucleotide sequence ID" value="NZ_FOHZ01000008.1"/>
</dbReference>
<sequence length="328" mass="37788">MGLLVDGKWHDQWYDTDKTGGKFEREAARFRNWVTSDGSAGADGEGGFPAESGRYHLYVSMACPWAHRTLIFRKLKGLEKHISVSVVHPDMVENGWEFRPESEQHRDHVHGARFLHEVYTRAAPDYSGRVTVPTLWDRQRETIVSNESADIIRMFNSAFDHLDGVRADLDFYPEGLREEIDGVNERVYHTVNNGVYKAGFATAQDKYEQAYGELFDSLDWLEERLTGQRYLTGSQLTEADWRLFTTLIRFDAVYFSHFKCNRQRIADFPVLSDFLKDLYQVPGVAETVDIDQIKRHYYVSQRTINPTQVVPVGPELSFDGPHGRDLLD</sequence>
<feature type="binding site" evidence="2">
    <location>
        <begin position="147"/>
        <end position="148"/>
    </location>
    <ligand>
        <name>glutathione</name>
        <dbReference type="ChEBI" id="CHEBI:57925"/>
    </ligand>
</feature>
<feature type="active site" description="Proton donor/acceptor" evidence="1">
    <location>
        <position position="196"/>
    </location>
</feature>
<evidence type="ECO:0000313" key="5">
    <source>
        <dbReference type="EMBL" id="SET38130.1"/>
    </source>
</evidence>
<dbReference type="Pfam" id="PF13409">
    <property type="entry name" value="GST_N_2"/>
    <property type="match status" value="1"/>
</dbReference>
<feature type="site" description="Lowers pKa of active site Cys" evidence="3">
    <location>
        <position position="297"/>
    </location>
</feature>
<dbReference type="GO" id="GO:0005737">
    <property type="term" value="C:cytoplasm"/>
    <property type="evidence" value="ECO:0007669"/>
    <property type="project" value="TreeGrafter"/>
</dbReference>
<feature type="active site" description="Nucleophile" evidence="1">
    <location>
        <position position="63"/>
    </location>
</feature>
<organism evidence="5 6">
    <name type="scientific">Marinobacter segnicrescens</name>
    <dbReference type="NCBI Taxonomy" id="430453"/>
    <lineage>
        <taxon>Bacteria</taxon>
        <taxon>Pseudomonadati</taxon>
        <taxon>Pseudomonadota</taxon>
        <taxon>Gammaproteobacteria</taxon>
        <taxon>Pseudomonadales</taxon>
        <taxon>Marinobacteraceae</taxon>
        <taxon>Marinobacter</taxon>
    </lineage>
</organism>
<evidence type="ECO:0000256" key="1">
    <source>
        <dbReference type="PIRSR" id="PIRSR015753-1"/>
    </source>
</evidence>
<feature type="domain" description="GST C-terminal" evidence="4">
    <location>
        <begin position="162"/>
        <end position="297"/>
    </location>
</feature>
<dbReference type="PROSITE" id="PS50405">
    <property type="entry name" value="GST_CTER"/>
    <property type="match status" value="1"/>
</dbReference>
<evidence type="ECO:0000256" key="2">
    <source>
        <dbReference type="PIRSR" id="PIRSR015753-2"/>
    </source>
</evidence>
<dbReference type="SUPFAM" id="SSF47616">
    <property type="entry name" value="GST C-terminal domain-like"/>
    <property type="match status" value="1"/>
</dbReference>